<organism evidence="6 7">
    <name type="scientific">Neolewinella agarilytica</name>
    <dbReference type="NCBI Taxonomy" id="478744"/>
    <lineage>
        <taxon>Bacteria</taxon>
        <taxon>Pseudomonadati</taxon>
        <taxon>Bacteroidota</taxon>
        <taxon>Saprospiria</taxon>
        <taxon>Saprospirales</taxon>
        <taxon>Lewinellaceae</taxon>
        <taxon>Neolewinella</taxon>
    </lineage>
</organism>
<dbReference type="EC" id="5.2.1.8" evidence="1"/>
<dbReference type="PROSITE" id="PS50072">
    <property type="entry name" value="CSA_PPIASE_2"/>
    <property type="match status" value="1"/>
</dbReference>
<dbReference type="Proteomes" id="UP000199021">
    <property type="component" value="Unassembled WGS sequence"/>
</dbReference>
<protein>
    <recommendedName>
        <fullName evidence="1">peptidylprolyl isomerase</fullName>
        <ecNumber evidence="1">5.2.1.8</ecNumber>
    </recommendedName>
</protein>
<evidence type="ECO:0000256" key="2">
    <source>
        <dbReference type="ARBA" id="ARBA00023110"/>
    </source>
</evidence>
<evidence type="ECO:0000313" key="6">
    <source>
        <dbReference type="EMBL" id="SEQ71468.1"/>
    </source>
</evidence>
<dbReference type="CDD" id="cd00317">
    <property type="entry name" value="cyclophilin"/>
    <property type="match status" value="1"/>
</dbReference>
<evidence type="ECO:0000259" key="5">
    <source>
        <dbReference type="PROSITE" id="PS50072"/>
    </source>
</evidence>
<dbReference type="AlphaFoldDB" id="A0A1H9IAA3"/>
<keyword evidence="7" id="KW-1185">Reference proteome</keyword>
<dbReference type="PANTHER" id="PTHR45625">
    <property type="entry name" value="PEPTIDYL-PROLYL CIS-TRANS ISOMERASE-RELATED"/>
    <property type="match status" value="1"/>
</dbReference>
<evidence type="ECO:0000256" key="3">
    <source>
        <dbReference type="ARBA" id="ARBA00023235"/>
    </source>
</evidence>
<dbReference type="STRING" id="478744.SAMN05444359_114109"/>
<reference evidence="7" key="1">
    <citation type="submission" date="2016-10" db="EMBL/GenBank/DDBJ databases">
        <authorList>
            <person name="Varghese N."/>
            <person name="Submissions S."/>
        </authorList>
    </citation>
    <scope>NUCLEOTIDE SEQUENCE [LARGE SCALE GENOMIC DNA]</scope>
    <source>
        <strain evidence="7">DSM 24740</strain>
    </source>
</reference>
<dbReference type="SUPFAM" id="SSF48371">
    <property type="entry name" value="ARM repeat"/>
    <property type="match status" value="1"/>
</dbReference>
<feature type="domain" description="PPIase cyclophilin-type" evidence="5">
    <location>
        <begin position="536"/>
        <end position="656"/>
    </location>
</feature>
<dbReference type="Gene3D" id="1.25.10.10">
    <property type="entry name" value="Leucine-rich Repeat Variant"/>
    <property type="match status" value="2"/>
</dbReference>
<gene>
    <name evidence="6" type="ORF">SAMN05444359_114109</name>
</gene>
<dbReference type="InterPro" id="IPR004155">
    <property type="entry name" value="PBS_lyase_HEAT"/>
</dbReference>
<proteinExistence type="predicted"/>
<sequence>MRFFVIALFSCLCFLLLTPSCVPPGEEQQTGVVVDLNDATSKHIYNLQNERQADSLLAFLTSPTPSYRYLAARSFGSFPEVSSVVTDSLVALLKDPDELVRAAAAYALGQTGGEGVADKLAMAFDTLGQLREYNAALLAAVGKTGTEKNLGQITAISTYRNTDTLLMSGQAWSIFYFARQGLRSEEGDARMLQLLLSESLPAEVRLPAAAFLRRFPVSLDSSSEKAVRQLLRNNLDPNTTLAAAKLLGKAKTAAGRVALLRSLRDAEDWRIRAEIINALAGYAYASVREPIIERLKDKHPLVRQTAANFLLNHGSAADATFYRQQARDSSRTDIRYTLYAAANRYLPLYFTDYRGRINYDLQQAYAATSDPYQKADIMAALGEFPWNYRTIYELYQQSNQTVVQTAAANALRSISQQDNFDTFFRGSARRVRLDLAASFREMILSGRIGPAAAAGEALTKNADVYRLYLPDLGWMDLALRAFRLPKDIEAYRSVEIARAALAGYPEPEPKKLTNEAQAIDWNILGSDGSEEIVFRTDAGRFTVRLLPDIAPATSSSFLRLLRDNYYDGKVFHRVVPNFVAQGGGPLGDGYGSEEFTLRTESPGIRWDRPGLMGMASAGKDTEGVQFFFTHLPTPHLDGNYTIFGEVVSGQDVVDQITVGTKIESVQLR</sequence>
<feature type="signal peptide" evidence="4">
    <location>
        <begin position="1"/>
        <end position="22"/>
    </location>
</feature>
<dbReference type="OrthoDB" id="9807797at2"/>
<accession>A0A1H9IAA3</accession>
<dbReference type="InterPro" id="IPR029000">
    <property type="entry name" value="Cyclophilin-like_dom_sf"/>
</dbReference>
<dbReference type="GO" id="GO:0003755">
    <property type="term" value="F:peptidyl-prolyl cis-trans isomerase activity"/>
    <property type="evidence" value="ECO:0007669"/>
    <property type="project" value="UniProtKB-KW"/>
</dbReference>
<name>A0A1H9IAA3_9BACT</name>
<dbReference type="InParanoid" id="A0A1H9IAA3"/>
<dbReference type="InterPro" id="IPR002130">
    <property type="entry name" value="Cyclophilin-type_PPIase_dom"/>
</dbReference>
<evidence type="ECO:0000256" key="1">
    <source>
        <dbReference type="ARBA" id="ARBA00013194"/>
    </source>
</evidence>
<dbReference type="PRINTS" id="PR00153">
    <property type="entry name" value="CSAPPISMRASE"/>
</dbReference>
<keyword evidence="2" id="KW-0697">Rotamase</keyword>
<dbReference type="Pfam" id="PF13646">
    <property type="entry name" value="HEAT_2"/>
    <property type="match status" value="2"/>
</dbReference>
<dbReference type="SUPFAM" id="SSF50891">
    <property type="entry name" value="Cyclophilin-like"/>
    <property type="match status" value="1"/>
</dbReference>
<dbReference type="PANTHER" id="PTHR45625:SF4">
    <property type="entry name" value="PEPTIDYLPROLYL ISOMERASE DOMAIN AND WD REPEAT-CONTAINING PROTEIN 1"/>
    <property type="match status" value="1"/>
</dbReference>
<keyword evidence="4" id="KW-0732">Signal</keyword>
<dbReference type="Pfam" id="PF00160">
    <property type="entry name" value="Pro_isomerase"/>
    <property type="match status" value="1"/>
</dbReference>
<evidence type="ECO:0000313" key="7">
    <source>
        <dbReference type="Proteomes" id="UP000199021"/>
    </source>
</evidence>
<dbReference type="SMART" id="SM00567">
    <property type="entry name" value="EZ_HEAT"/>
    <property type="match status" value="3"/>
</dbReference>
<feature type="chain" id="PRO_5011732336" description="peptidylprolyl isomerase" evidence="4">
    <location>
        <begin position="23"/>
        <end position="668"/>
    </location>
</feature>
<dbReference type="InterPro" id="IPR011989">
    <property type="entry name" value="ARM-like"/>
</dbReference>
<dbReference type="Gene3D" id="2.40.100.10">
    <property type="entry name" value="Cyclophilin-like"/>
    <property type="match status" value="1"/>
</dbReference>
<keyword evidence="3 6" id="KW-0413">Isomerase</keyword>
<dbReference type="RefSeq" id="WP_139211886.1">
    <property type="nucleotide sequence ID" value="NZ_FOFB01000014.1"/>
</dbReference>
<evidence type="ECO:0000256" key="4">
    <source>
        <dbReference type="SAM" id="SignalP"/>
    </source>
</evidence>
<dbReference type="EMBL" id="FOFB01000014">
    <property type="protein sequence ID" value="SEQ71468.1"/>
    <property type="molecule type" value="Genomic_DNA"/>
</dbReference>
<dbReference type="InterPro" id="IPR044666">
    <property type="entry name" value="Cyclophilin_A-like"/>
</dbReference>
<dbReference type="InterPro" id="IPR016024">
    <property type="entry name" value="ARM-type_fold"/>
</dbReference>